<reference evidence="2" key="1">
    <citation type="submission" date="2020-06" db="EMBL/GenBank/DDBJ databases">
        <authorList>
            <consortium name="Plant Systems Biology data submission"/>
        </authorList>
    </citation>
    <scope>NUCLEOTIDE SEQUENCE</scope>
    <source>
        <strain evidence="2">D6</strain>
    </source>
</reference>
<name>A0A9N8HI76_9STRA</name>
<feature type="domain" description="Methyltransferase FkbM" evidence="1">
    <location>
        <begin position="163"/>
        <end position="311"/>
    </location>
</feature>
<dbReference type="EMBL" id="CAICTM010000761">
    <property type="protein sequence ID" value="CAB9516128.1"/>
    <property type="molecule type" value="Genomic_DNA"/>
</dbReference>
<evidence type="ECO:0000313" key="3">
    <source>
        <dbReference type="Proteomes" id="UP001153069"/>
    </source>
</evidence>
<sequence>MEVQAATAFIVEGNTISEYARGRQAFASQKKFDPPQCTSDQMEKLAYQLPADDCKANKDAPWNSKCSFSVATRCPDTSWLDHHFTIRQASDGEEPFLSFFVGCNKAIDAVHALRMGSRNAKFDVGLWKTKLSEGKENDFAGSSCAQFDKNYEFGTEQPIRQAQVYCFEPVSSTFAELHRTKIELGWKNELVLDESAFSHQSGTMWVPKQVQLGKENAGLENLACGKEKDAANCKQVPIHTLNDYVGSMNGKPQIHYLSIDVEGYDFEVLKGAANILQDQVHYLEFEYNWKGPWKSQNLADAINMLHDNGFVCYWPGPRDGHIWRITGCWQDHYALRFWSNVACVNGQIPEARPLALDMEEKFLQTIGQQSLVYKSR</sequence>
<dbReference type="InterPro" id="IPR029063">
    <property type="entry name" value="SAM-dependent_MTases_sf"/>
</dbReference>
<dbReference type="OrthoDB" id="45813at2759"/>
<keyword evidence="3" id="KW-1185">Reference proteome</keyword>
<accession>A0A9N8HI76</accession>
<proteinExistence type="predicted"/>
<dbReference type="Proteomes" id="UP001153069">
    <property type="component" value="Unassembled WGS sequence"/>
</dbReference>
<dbReference type="AlphaFoldDB" id="A0A9N8HI76"/>
<evidence type="ECO:0000259" key="1">
    <source>
        <dbReference type="Pfam" id="PF05050"/>
    </source>
</evidence>
<dbReference type="Pfam" id="PF05050">
    <property type="entry name" value="Methyltransf_21"/>
    <property type="match status" value="1"/>
</dbReference>
<dbReference type="SUPFAM" id="SSF53335">
    <property type="entry name" value="S-adenosyl-L-methionine-dependent methyltransferases"/>
    <property type="match status" value="1"/>
</dbReference>
<evidence type="ECO:0000313" key="2">
    <source>
        <dbReference type="EMBL" id="CAB9516128.1"/>
    </source>
</evidence>
<dbReference type="InterPro" id="IPR006342">
    <property type="entry name" value="FkbM_mtfrase"/>
</dbReference>
<dbReference type="PANTHER" id="PTHR34203:SF15">
    <property type="entry name" value="SLL1173 PROTEIN"/>
    <property type="match status" value="1"/>
</dbReference>
<dbReference type="InterPro" id="IPR052514">
    <property type="entry name" value="SAM-dependent_MTase"/>
</dbReference>
<gene>
    <name evidence="2" type="ORF">SEMRO_762_G198720.1</name>
</gene>
<organism evidence="2 3">
    <name type="scientific">Seminavis robusta</name>
    <dbReference type="NCBI Taxonomy" id="568900"/>
    <lineage>
        <taxon>Eukaryota</taxon>
        <taxon>Sar</taxon>
        <taxon>Stramenopiles</taxon>
        <taxon>Ochrophyta</taxon>
        <taxon>Bacillariophyta</taxon>
        <taxon>Bacillariophyceae</taxon>
        <taxon>Bacillariophycidae</taxon>
        <taxon>Naviculales</taxon>
        <taxon>Naviculaceae</taxon>
        <taxon>Seminavis</taxon>
    </lineage>
</organism>
<dbReference type="Gene3D" id="3.40.50.150">
    <property type="entry name" value="Vaccinia Virus protein VP39"/>
    <property type="match status" value="1"/>
</dbReference>
<dbReference type="NCBIfam" id="TIGR01444">
    <property type="entry name" value="fkbM_fam"/>
    <property type="match status" value="1"/>
</dbReference>
<protein>
    <recommendedName>
        <fullName evidence="1">Methyltransferase FkbM domain-containing protein</fullName>
    </recommendedName>
</protein>
<comment type="caution">
    <text evidence="2">The sequence shown here is derived from an EMBL/GenBank/DDBJ whole genome shotgun (WGS) entry which is preliminary data.</text>
</comment>
<dbReference type="PANTHER" id="PTHR34203">
    <property type="entry name" value="METHYLTRANSFERASE, FKBM FAMILY PROTEIN"/>
    <property type="match status" value="1"/>
</dbReference>